<dbReference type="GO" id="GO:0071013">
    <property type="term" value="C:catalytic step 2 spliceosome"/>
    <property type="evidence" value="ECO:0007669"/>
    <property type="project" value="InterPro"/>
</dbReference>
<feature type="compositionally biased region" description="Basic residues" evidence="10">
    <location>
        <begin position="179"/>
        <end position="199"/>
    </location>
</feature>
<dbReference type="GO" id="GO:0000398">
    <property type="term" value="P:mRNA splicing, via spliceosome"/>
    <property type="evidence" value="ECO:0007669"/>
    <property type="project" value="InterPro"/>
</dbReference>
<dbReference type="OMA" id="TLWHPHE"/>
<keyword evidence="2 9" id="KW-0853">WD repeat</keyword>
<protein>
    <recommendedName>
        <fullName evidence="8">Pre-mRNA-processing factor 17</fullName>
    </recommendedName>
</protein>
<dbReference type="PROSITE" id="PS50294">
    <property type="entry name" value="WD_REPEATS_REGION"/>
    <property type="match status" value="3"/>
</dbReference>
<dbReference type="Pfam" id="PF00400">
    <property type="entry name" value="WD40"/>
    <property type="match status" value="5"/>
</dbReference>
<evidence type="ECO:0000313" key="11">
    <source>
        <dbReference type="EMBL" id="ELR13923.1"/>
    </source>
</evidence>
<feature type="repeat" description="WD" evidence="9">
    <location>
        <begin position="267"/>
        <end position="308"/>
    </location>
</feature>
<feature type="repeat" description="WD" evidence="9">
    <location>
        <begin position="453"/>
        <end position="484"/>
    </location>
</feature>
<dbReference type="InterPro" id="IPR020472">
    <property type="entry name" value="WD40_PAC1"/>
</dbReference>
<proteinExistence type="predicted"/>
<dbReference type="SUPFAM" id="SSF50978">
    <property type="entry name" value="WD40 repeat-like"/>
    <property type="match status" value="1"/>
</dbReference>
<accession>L8GMD9</accession>
<dbReference type="RefSeq" id="XP_004335936.1">
    <property type="nucleotide sequence ID" value="XM_004335888.1"/>
</dbReference>
<dbReference type="OrthoDB" id="10257301at2759"/>
<dbReference type="Proteomes" id="UP000011083">
    <property type="component" value="Unassembled WGS sequence"/>
</dbReference>
<dbReference type="GO" id="GO:0003729">
    <property type="term" value="F:mRNA binding"/>
    <property type="evidence" value="ECO:0007669"/>
    <property type="project" value="TreeGrafter"/>
</dbReference>
<name>L8GMD9_ACACF</name>
<sequence>MDLRSLVNYYQEKDKVGEEKKAQEQSYPQLQQQQQYYQQYYAYYGYGQQPQPSSTDKKRKAEDAGDAEVQEANDEVKKSKVDDKKGKKKAEEEDEEEEEESSDEDDSSSEEEGEGDGEGKKLKKKKRREGEAKEYSEFHGDTMYDYQGRTYISPPSNLRAAPHECFMPKKMLHQWRLGAGKKNKSKRKKAKDLRRKKMRMQQQQKGNKLGNFSVETVISKPQNQDPTNGVNAIRLFPKYGHLVISANLDGTVKLFDLYNDKRCLRTFYGHTKGVRDIQFNHDGSQFLSTSFDRTIKLWDTETGACIQRFSNRKLAYCVKFPPHARDQNQFIAGCSDNRVHQWDIRTGSTVQEYNYHLGPVNALEFIDEGRRFISSSDDKSLRVWEWGIPVEIKEIREPYLHSMPVMAPHPTDPWIITQSMDNQILVVSTKDKFRMNKKKRFLGHLVAGYACQLGFSPDGHYVISGDGTGNLWIWDWKTHRILKKLECHEKVLIGCEWHPVEPSRVVTCSWDGTIKLWD</sequence>
<comment type="subcellular location">
    <subcellularLocation>
        <location evidence="1">Nucleus</location>
    </subcellularLocation>
</comment>
<organism evidence="11 12">
    <name type="scientific">Acanthamoeba castellanii (strain ATCC 30010 / Neff)</name>
    <dbReference type="NCBI Taxonomy" id="1257118"/>
    <lineage>
        <taxon>Eukaryota</taxon>
        <taxon>Amoebozoa</taxon>
        <taxon>Discosea</taxon>
        <taxon>Longamoebia</taxon>
        <taxon>Centramoebida</taxon>
        <taxon>Acanthamoebidae</taxon>
        <taxon>Acanthamoeba</taxon>
    </lineage>
</organism>
<keyword evidence="5" id="KW-0677">Repeat</keyword>
<evidence type="ECO:0000256" key="3">
    <source>
        <dbReference type="ARBA" id="ARBA00022664"/>
    </source>
</evidence>
<evidence type="ECO:0000256" key="10">
    <source>
        <dbReference type="SAM" id="MobiDB-lite"/>
    </source>
</evidence>
<reference evidence="11 12" key="1">
    <citation type="journal article" date="2013" name="Genome Biol.">
        <title>Genome of Acanthamoeba castellanii highlights extensive lateral gene transfer and early evolution of tyrosine kinase signaling.</title>
        <authorList>
            <person name="Clarke M."/>
            <person name="Lohan A.J."/>
            <person name="Liu B."/>
            <person name="Lagkouvardos I."/>
            <person name="Roy S."/>
            <person name="Zafar N."/>
            <person name="Bertelli C."/>
            <person name="Schilde C."/>
            <person name="Kianianmomeni A."/>
            <person name="Burglin T.R."/>
            <person name="Frech C."/>
            <person name="Turcotte B."/>
            <person name="Kopec K.O."/>
            <person name="Synnott J.M."/>
            <person name="Choo C."/>
            <person name="Paponov I."/>
            <person name="Finkler A."/>
            <person name="Soon Heng Tan C."/>
            <person name="Hutchins A.P."/>
            <person name="Weinmeier T."/>
            <person name="Rattei T."/>
            <person name="Chu J.S."/>
            <person name="Gimenez G."/>
            <person name="Irimia M."/>
            <person name="Rigden D.J."/>
            <person name="Fitzpatrick D.A."/>
            <person name="Lorenzo-Morales J."/>
            <person name="Bateman A."/>
            <person name="Chiu C.H."/>
            <person name="Tang P."/>
            <person name="Hegemann P."/>
            <person name="Fromm H."/>
            <person name="Raoult D."/>
            <person name="Greub G."/>
            <person name="Miranda-Saavedra D."/>
            <person name="Chen N."/>
            <person name="Nash P."/>
            <person name="Ginger M.L."/>
            <person name="Horn M."/>
            <person name="Schaap P."/>
            <person name="Caler L."/>
            <person name="Loftus B."/>
        </authorList>
    </citation>
    <scope>NUCLEOTIDE SEQUENCE [LARGE SCALE GENOMIC DNA]</scope>
    <source>
        <strain evidence="11 12">Neff</strain>
    </source>
</reference>
<feature type="compositionally biased region" description="Acidic residues" evidence="10">
    <location>
        <begin position="92"/>
        <end position="116"/>
    </location>
</feature>
<keyword evidence="7" id="KW-0539">Nucleus</keyword>
<keyword evidence="6" id="KW-0508">mRNA splicing</keyword>
<feature type="region of interest" description="Disordered" evidence="10">
    <location>
        <begin position="179"/>
        <end position="207"/>
    </location>
</feature>
<feature type="region of interest" description="Disordered" evidence="10">
    <location>
        <begin position="1"/>
        <end position="31"/>
    </location>
</feature>
<evidence type="ECO:0000256" key="7">
    <source>
        <dbReference type="ARBA" id="ARBA00023242"/>
    </source>
</evidence>
<evidence type="ECO:0000256" key="2">
    <source>
        <dbReference type="ARBA" id="ARBA00022574"/>
    </source>
</evidence>
<dbReference type="VEuPathDB" id="AmoebaDB:ACA1_364500"/>
<dbReference type="FunFam" id="2.130.10.10:FF:000034">
    <property type="entry name" value="Pre-mRNA-processing factor 17, putative"/>
    <property type="match status" value="1"/>
</dbReference>
<dbReference type="PRINTS" id="PR00320">
    <property type="entry name" value="GPROTEINBRPT"/>
</dbReference>
<evidence type="ECO:0000256" key="8">
    <source>
        <dbReference type="ARBA" id="ARBA00068146"/>
    </source>
</evidence>
<dbReference type="KEGG" id="acan:ACA1_364500"/>
<evidence type="ECO:0000256" key="6">
    <source>
        <dbReference type="ARBA" id="ARBA00023187"/>
    </source>
</evidence>
<gene>
    <name evidence="11" type="ORF">ACA1_364500</name>
</gene>
<dbReference type="Gene3D" id="2.130.10.10">
    <property type="entry name" value="YVTN repeat-like/Quinoprotein amine dehydrogenase"/>
    <property type="match status" value="1"/>
</dbReference>
<dbReference type="PROSITE" id="PS50082">
    <property type="entry name" value="WD_REPEATS_2"/>
    <property type="match status" value="4"/>
</dbReference>
<feature type="compositionally biased region" description="Basic and acidic residues" evidence="10">
    <location>
        <begin position="11"/>
        <end position="23"/>
    </location>
</feature>
<feature type="compositionally biased region" description="Basic and acidic residues" evidence="10">
    <location>
        <begin position="74"/>
        <end position="91"/>
    </location>
</feature>
<dbReference type="InterPro" id="IPR036322">
    <property type="entry name" value="WD40_repeat_dom_sf"/>
</dbReference>
<dbReference type="STRING" id="1257118.L8GMD9"/>
<evidence type="ECO:0000256" key="5">
    <source>
        <dbReference type="ARBA" id="ARBA00022737"/>
    </source>
</evidence>
<dbReference type="GeneID" id="14914540"/>
<keyword evidence="4" id="KW-0747">Spliceosome</keyword>
<dbReference type="AlphaFoldDB" id="L8GMD9"/>
<dbReference type="InterPro" id="IPR001680">
    <property type="entry name" value="WD40_rpt"/>
</dbReference>
<dbReference type="InterPro" id="IPR015943">
    <property type="entry name" value="WD40/YVTN_repeat-like_dom_sf"/>
</dbReference>
<dbReference type="SMART" id="SM00320">
    <property type="entry name" value="WD40"/>
    <property type="match status" value="7"/>
</dbReference>
<keyword evidence="3" id="KW-0507">mRNA processing</keyword>
<dbReference type="CDD" id="cd00200">
    <property type="entry name" value="WD40"/>
    <property type="match status" value="1"/>
</dbReference>
<keyword evidence="12" id="KW-1185">Reference proteome</keyword>
<feature type="compositionally biased region" description="Acidic residues" evidence="10">
    <location>
        <begin position="64"/>
        <end position="73"/>
    </location>
</feature>
<dbReference type="PANTHER" id="PTHR43979">
    <property type="entry name" value="PRE-MRNA-PROCESSING FACTOR 17"/>
    <property type="match status" value="1"/>
</dbReference>
<feature type="repeat" description="WD" evidence="9">
    <location>
        <begin position="353"/>
        <end position="385"/>
    </location>
</feature>
<evidence type="ECO:0000256" key="4">
    <source>
        <dbReference type="ARBA" id="ARBA00022728"/>
    </source>
</evidence>
<dbReference type="EMBL" id="KB008073">
    <property type="protein sequence ID" value="ELR13923.1"/>
    <property type="molecule type" value="Genomic_DNA"/>
</dbReference>
<evidence type="ECO:0000313" key="12">
    <source>
        <dbReference type="Proteomes" id="UP000011083"/>
    </source>
</evidence>
<dbReference type="PANTHER" id="PTHR43979:SF1">
    <property type="entry name" value="PRE-MRNA-PROCESSING FACTOR 17"/>
    <property type="match status" value="1"/>
</dbReference>
<feature type="repeat" description="WD" evidence="9">
    <location>
        <begin position="485"/>
        <end position="518"/>
    </location>
</feature>
<evidence type="ECO:0000256" key="1">
    <source>
        <dbReference type="ARBA" id="ARBA00004123"/>
    </source>
</evidence>
<feature type="region of interest" description="Disordered" evidence="10">
    <location>
        <begin position="46"/>
        <end position="135"/>
    </location>
</feature>
<dbReference type="InterPro" id="IPR032847">
    <property type="entry name" value="PRPF17"/>
</dbReference>
<evidence type="ECO:0000256" key="9">
    <source>
        <dbReference type="PROSITE-ProRule" id="PRU00221"/>
    </source>
</evidence>